<keyword evidence="3" id="KW-1185">Reference proteome</keyword>
<feature type="domain" description="SnoaL-like" evidence="1">
    <location>
        <begin position="23"/>
        <end position="107"/>
    </location>
</feature>
<dbReference type="InterPro" id="IPR032710">
    <property type="entry name" value="NTF2-like_dom_sf"/>
</dbReference>
<comment type="caution">
    <text evidence="2">The sequence shown here is derived from an EMBL/GenBank/DDBJ whole genome shotgun (WGS) entry which is preliminary data.</text>
</comment>
<dbReference type="InterPro" id="IPR037401">
    <property type="entry name" value="SnoaL-like"/>
</dbReference>
<name>A0A2T0MIL0_9FLAO</name>
<dbReference type="AlphaFoldDB" id="A0A2T0MIL0"/>
<evidence type="ECO:0000313" key="2">
    <source>
        <dbReference type="EMBL" id="PRX57399.1"/>
    </source>
</evidence>
<dbReference type="SUPFAM" id="SSF54427">
    <property type="entry name" value="NTF2-like"/>
    <property type="match status" value="1"/>
</dbReference>
<evidence type="ECO:0000259" key="1">
    <source>
        <dbReference type="Pfam" id="PF12680"/>
    </source>
</evidence>
<protein>
    <submittedName>
        <fullName evidence="2">SnoaL-like protein</fullName>
    </submittedName>
</protein>
<evidence type="ECO:0000313" key="3">
    <source>
        <dbReference type="Proteomes" id="UP000237640"/>
    </source>
</evidence>
<gene>
    <name evidence="2" type="ORF">CLV81_1403</name>
</gene>
<dbReference type="EMBL" id="PVYX01000001">
    <property type="protein sequence ID" value="PRX57399.1"/>
    <property type="molecule type" value="Genomic_DNA"/>
</dbReference>
<dbReference type="Pfam" id="PF12680">
    <property type="entry name" value="SnoaL_2"/>
    <property type="match status" value="1"/>
</dbReference>
<reference evidence="2 3" key="1">
    <citation type="submission" date="2018-03" db="EMBL/GenBank/DDBJ databases">
        <title>Genomic Encyclopedia of Archaeal and Bacterial Type Strains, Phase II (KMG-II): from individual species to whole genera.</title>
        <authorList>
            <person name="Goeker M."/>
        </authorList>
    </citation>
    <scope>NUCLEOTIDE SEQUENCE [LARGE SCALE GENOMIC DNA]</scope>
    <source>
        <strain evidence="2 3">DSM 25027</strain>
    </source>
</reference>
<sequence>MVNSATTLGVFKKFDEGLKSGTDSWQEVISDDVQFIGPAAQVKGKKDFIELNMSFAPMIKGSTLKEIVSNEDWVITQVEFNVSTPSGKVITLDMSEWYRIADGKIQSVKVFYDAEEFRKEMSANH</sequence>
<proteinExistence type="predicted"/>
<dbReference type="Proteomes" id="UP000237640">
    <property type="component" value="Unassembled WGS sequence"/>
</dbReference>
<dbReference type="RefSeq" id="WP_106144296.1">
    <property type="nucleotide sequence ID" value="NZ_PVYX01000001.1"/>
</dbReference>
<accession>A0A2T0MIL0</accession>
<organism evidence="2 3">
    <name type="scientific">Flagellimonas meridianipacifica</name>
    <dbReference type="NCBI Taxonomy" id="1080225"/>
    <lineage>
        <taxon>Bacteria</taxon>
        <taxon>Pseudomonadati</taxon>
        <taxon>Bacteroidota</taxon>
        <taxon>Flavobacteriia</taxon>
        <taxon>Flavobacteriales</taxon>
        <taxon>Flavobacteriaceae</taxon>
        <taxon>Flagellimonas</taxon>
    </lineage>
</organism>
<dbReference type="OrthoDB" id="795653at2"/>
<dbReference type="Gene3D" id="3.10.450.50">
    <property type="match status" value="1"/>
</dbReference>